<protein>
    <submittedName>
        <fullName evidence="2">Uncharacterized protein</fullName>
    </submittedName>
</protein>
<dbReference type="Proteomes" id="UP000237000">
    <property type="component" value="Unassembled WGS sequence"/>
</dbReference>
<comment type="caution">
    <text evidence="2">The sequence shown here is derived from an EMBL/GenBank/DDBJ whole genome shotgun (WGS) entry which is preliminary data.</text>
</comment>
<evidence type="ECO:0000313" key="3">
    <source>
        <dbReference type="Proteomes" id="UP000237000"/>
    </source>
</evidence>
<reference evidence="3" key="1">
    <citation type="submission" date="2016-06" db="EMBL/GenBank/DDBJ databases">
        <title>Parallel loss of symbiosis genes in relatives of nitrogen-fixing non-legume Parasponia.</title>
        <authorList>
            <person name="Van Velzen R."/>
            <person name="Holmer R."/>
            <person name="Bu F."/>
            <person name="Rutten L."/>
            <person name="Van Zeijl A."/>
            <person name="Liu W."/>
            <person name="Santuari L."/>
            <person name="Cao Q."/>
            <person name="Sharma T."/>
            <person name="Shen D."/>
            <person name="Roswanjaya Y."/>
            <person name="Wardhani T."/>
            <person name="Kalhor M.S."/>
            <person name="Jansen J."/>
            <person name="Van den Hoogen J."/>
            <person name="Gungor B."/>
            <person name="Hartog M."/>
            <person name="Hontelez J."/>
            <person name="Verver J."/>
            <person name="Yang W.-C."/>
            <person name="Schijlen E."/>
            <person name="Repin R."/>
            <person name="Schilthuizen M."/>
            <person name="Schranz E."/>
            <person name="Heidstra R."/>
            <person name="Miyata K."/>
            <person name="Fedorova E."/>
            <person name="Kohlen W."/>
            <person name="Bisseling T."/>
            <person name="Smit S."/>
            <person name="Geurts R."/>
        </authorList>
    </citation>
    <scope>NUCLEOTIDE SEQUENCE [LARGE SCALE GENOMIC DNA]</scope>
    <source>
        <strain evidence="3">cv. RG33-2</strain>
    </source>
</reference>
<sequence length="64" mass="7427">MAHPYQTQNEREIQQLKETVDDEDNTISELVTQQDQHRLDEIGASPQRRRSPLLHLLQGTSLFA</sequence>
<accession>A0A2P5E029</accession>
<dbReference type="InParanoid" id="A0A2P5E029"/>
<organism evidence="2 3">
    <name type="scientific">Trema orientale</name>
    <name type="common">Charcoal tree</name>
    <name type="synonym">Celtis orientalis</name>
    <dbReference type="NCBI Taxonomy" id="63057"/>
    <lineage>
        <taxon>Eukaryota</taxon>
        <taxon>Viridiplantae</taxon>
        <taxon>Streptophyta</taxon>
        <taxon>Embryophyta</taxon>
        <taxon>Tracheophyta</taxon>
        <taxon>Spermatophyta</taxon>
        <taxon>Magnoliopsida</taxon>
        <taxon>eudicotyledons</taxon>
        <taxon>Gunneridae</taxon>
        <taxon>Pentapetalae</taxon>
        <taxon>rosids</taxon>
        <taxon>fabids</taxon>
        <taxon>Rosales</taxon>
        <taxon>Cannabaceae</taxon>
        <taxon>Trema</taxon>
    </lineage>
</organism>
<keyword evidence="3" id="KW-1185">Reference proteome</keyword>
<evidence type="ECO:0000256" key="1">
    <source>
        <dbReference type="SAM" id="MobiDB-lite"/>
    </source>
</evidence>
<evidence type="ECO:0000313" key="2">
    <source>
        <dbReference type="EMBL" id="PON78905.1"/>
    </source>
</evidence>
<name>A0A2P5E029_TREOI</name>
<gene>
    <name evidence="2" type="ORF">TorRG33x02_236830</name>
</gene>
<proteinExistence type="predicted"/>
<feature type="region of interest" description="Disordered" evidence="1">
    <location>
        <begin position="31"/>
        <end position="53"/>
    </location>
</feature>
<dbReference type="AlphaFoldDB" id="A0A2P5E029"/>
<dbReference type="EMBL" id="JXTC01000238">
    <property type="protein sequence ID" value="PON78905.1"/>
    <property type="molecule type" value="Genomic_DNA"/>
</dbReference>